<keyword evidence="1" id="KW-0732">Signal</keyword>
<feature type="chain" id="PRO_5046137518" description="Peptidase inhibitor family I36 protein" evidence="1">
    <location>
        <begin position="28"/>
        <end position="137"/>
    </location>
</feature>
<organism evidence="2 3">
    <name type="scientific">Kribbella yunnanensis</name>
    <dbReference type="NCBI Taxonomy" id="190194"/>
    <lineage>
        <taxon>Bacteria</taxon>
        <taxon>Bacillati</taxon>
        <taxon>Actinomycetota</taxon>
        <taxon>Actinomycetes</taxon>
        <taxon>Propionibacteriales</taxon>
        <taxon>Kribbellaceae</taxon>
        <taxon>Kribbella</taxon>
    </lineage>
</organism>
<gene>
    <name evidence="2" type="ORF">GCM10009745_52290</name>
</gene>
<feature type="signal peptide" evidence="1">
    <location>
        <begin position="1"/>
        <end position="27"/>
    </location>
</feature>
<dbReference type="EMBL" id="BAAANF010000017">
    <property type="protein sequence ID" value="GAA1699292.1"/>
    <property type="molecule type" value="Genomic_DNA"/>
</dbReference>
<evidence type="ECO:0000313" key="3">
    <source>
        <dbReference type="Proteomes" id="UP001500280"/>
    </source>
</evidence>
<sequence>MKLLPRLAAVLALAGGAAAITTVPANADRGDGNVACNSGEICFYYDYALGNLSRQFWNPDMDHSNDYYWDRASGSQSSIRLMDTAGSFWNRDTECAIKIWDITSTGGWFVTFTAPMGWKGDLRSVGKQNRNNGHSRC</sequence>
<comment type="caution">
    <text evidence="2">The sequence shown here is derived from an EMBL/GenBank/DDBJ whole genome shotgun (WGS) entry which is preliminary data.</text>
</comment>
<accession>A0ABN2I6A9</accession>
<name>A0ABN2I6A9_9ACTN</name>
<dbReference type="RefSeq" id="WP_344157272.1">
    <property type="nucleotide sequence ID" value="NZ_BAAANF010000017.1"/>
</dbReference>
<dbReference type="Proteomes" id="UP001500280">
    <property type="component" value="Unassembled WGS sequence"/>
</dbReference>
<protein>
    <recommendedName>
        <fullName evidence="4">Peptidase inhibitor family I36 protein</fullName>
    </recommendedName>
</protein>
<evidence type="ECO:0000256" key="1">
    <source>
        <dbReference type="SAM" id="SignalP"/>
    </source>
</evidence>
<keyword evidence="3" id="KW-1185">Reference proteome</keyword>
<evidence type="ECO:0008006" key="4">
    <source>
        <dbReference type="Google" id="ProtNLM"/>
    </source>
</evidence>
<evidence type="ECO:0000313" key="2">
    <source>
        <dbReference type="EMBL" id="GAA1699292.1"/>
    </source>
</evidence>
<proteinExistence type="predicted"/>
<reference evidence="2 3" key="1">
    <citation type="journal article" date="2019" name="Int. J. Syst. Evol. Microbiol.">
        <title>The Global Catalogue of Microorganisms (GCM) 10K type strain sequencing project: providing services to taxonomists for standard genome sequencing and annotation.</title>
        <authorList>
            <consortium name="The Broad Institute Genomics Platform"/>
            <consortium name="The Broad Institute Genome Sequencing Center for Infectious Disease"/>
            <person name="Wu L."/>
            <person name="Ma J."/>
        </authorList>
    </citation>
    <scope>NUCLEOTIDE SEQUENCE [LARGE SCALE GENOMIC DNA]</scope>
    <source>
        <strain evidence="2 3">JCM 14307</strain>
    </source>
</reference>